<geneLocation type="plasmid" evidence="2 5">
    <name>2</name>
</geneLocation>
<feature type="transmembrane region" description="Helical" evidence="1">
    <location>
        <begin position="63"/>
        <end position="84"/>
    </location>
</feature>
<keyword evidence="1" id="KW-0472">Membrane</keyword>
<evidence type="ECO:0000313" key="6">
    <source>
        <dbReference type="Proteomes" id="UP000501107"/>
    </source>
</evidence>
<dbReference type="EMBL" id="CP009334">
    <property type="protein sequence ID" value="AJG73779.1"/>
    <property type="molecule type" value="Genomic_DNA"/>
</dbReference>
<gene>
    <name evidence="2" type="ORF">BF38_5785</name>
    <name evidence="3" type="ORF">FO599_01955</name>
    <name evidence="4" type="ORF">FOC89_01945</name>
</gene>
<dbReference type="Proteomes" id="UP000501107">
    <property type="component" value="Plasmid unnamed3"/>
</dbReference>
<keyword evidence="1" id="KW-0812">Transmembrane</keyword>
<dbReference type="EMBL" id="CP053979">
    <property type="protein sequence ID" value="QKH22772.1"/>
    <property type="molecule type" value="Genomic_DNA"/>
</dbReference>
<feature type="transmembrane region" description="Helical" evidence="1">
    <location>
        <begin position="105"/>
        <end position="126"/>
    </location>
</feature>
<geneLocation type="plasmid" evidence="4 6">
    <name>unnamed3</name>
</geneLocation>
<feature type="transmembrane region" description="Helical" evidence="1">
    <location>
        <begin position="6"/>
        <end position="29"/>
    </location>
</feature>
<reference evidence="4 6" key="3">
    <citation type="submission" date="2020-05" db="EMBL/GenBank/DDBJ databases">
        <title>FDA dAtabase for Regulatory Grade micrObial Sequences (FDA-ARGOS): Supporting development and validation of Infectious Disease Dx tests.</title>
        <authorList>
            <person name="Nelson B."/>
            <person name="Plummer A."/>
            <person name="Tallon L."/>
            <person name="Sadzewicz L."/>
            <person name="Zhao X."/>
            <person name="Vavikolanu K."/>
            <person name="Mehta A."/>
            <person name="Aluvathingal J."/>
            <person name="Nadendla S."/>
            <person name="Myers T."/>
            <person name="Yan Y."/>
            <person name="Sichtig H."/>
        </authorList>
    </citation>
    <scope>NUCLEOTIDE SEQUENCE [LARGE SCALE GENOMIC DNA]</scope>
    <source>
        <strain evidence="4 6">FDAARGOS_795</strain>
        <plasmid evidence="4 6">unnamed3</plasmid>
    </source>
</reference>
<organism evidence="4 6">
    <name type="scientific">Bacillus thuringiensis</name>
    <dbReference type="NCBI Taxonomy" id="1428"/>
    <lineage>
        <taxon>Bacteria</taxon>
        <taxon>Bacillati</taxon>
        <taxon>Bacillota</taxon>
        <taxon>Bacilli</taxon>
        <taxon>Bacillales</taxon>
        <taxon>Bacillaceae</taxon>
        <taxon>Bacillus</taxon>
        <taxon>Bacillus cereus group</taxon>
    </lineage>
</organism>
<dbReference type="RefSeq" id="WP_001245345.1">
    <property type="nucleotide sequence ID" value="NZ_CP009334.1"/>
</dbReference>
<evidence type="ECO:0000313" key="5">
    <source>
        <dbReference type="Proteomes" id="UP000031876"/>
    </source>
</evidence>
<keyword evidence="1" id="KW-1133">Transmembrane helix</keyword>
<sequence>MRNMTDFSIIINFIVFIGQLILFIKLFRLKANEDFVNHKRLLVYMTFGIVVLLSISLSLNAEYLVPLILGIVSNVFAFAICIARQMYRKERRKILKRRIWIIRDALMVFFMFSNLLHIIMVIKPIIQE</sequence>
<feature type="transmembrane region" description="Helical" evidence="1">
    <location>
        <begin position="41"/>
        <end position="57"/>
    </location>
</feature>
<dbReference type="Proteomes" id="UP001181533">
    <property type="component" value="Unassembled WGS sequence"/>
</dbReference>
<dbReference type="KEGG" id="btw:BF38_5785"/>
<evidence type="ECO:0000256" key="1">
    <source>
        <dbReference type="SAM" id="Phobius"/>
    </source>
</evidence>
<evidence type="ECO:0000313" key="3">
    <source>
        <dbReference type="EMBL" id="MDR4174896.1"/>
    </source>
</evidence>
<dbReference type="AlphaFoldDB" id="A0A0B5N7N5"/>
<name>A0A0B5N7N5_BACTU</name>
<reference evidence="2 5" key="1">
    <citation type="journal article" date="2015" name="Genome Announc.">
        <title>Complete genome sequences for 35 biothreat assay-relevant bacillus species.</title>
        <authorList>
            <person name="Johnson S.L."/>
            <person name="Daligault H.E."/>
            <person name="Davenport K.W."/>
            <person name="Jaissle J."/>
            <person name="Frey K.G."/>
            <person name="Ladner J.T."/>
            <person name="Broomall S.M."/>
            <person name="Bishop-Lilly K.A."/>
            <person name="Bruce D.C."/>
            <person name="Gibbons H.S."/>
            <person name="Coyne S.R."/>
            <person name="Lo C.C."/>
            <person name="Meincke L."/>
            <person name="Munk A.C."/>
            <person name="Koroleva G.I."/>
            <person name="Rosenzweig C.N."/>
            <person name="Palacios G.F."/>
            <person name="Redden C.L."/>
            <person name="Minogue T.D."/>
            <person name="Chain P.S."/>
        </authorList>
    </citation>
    <scope>NUCLEOTIDE SEQUENCE [LARGE SCALE GENOMIC DNA]</scope>
    <source>
        <strain evidence="2 5">HD1011</strain>
        <plasmid evidence="2 5">2</plasmid>
    </source>
</reference>
<proteinExistence type="predicted"/>
<keyword evidence="4" id="KW-0614">Plasmid</keyword>
<dbReference type="EMBL" id="VKQN01000001">
    <property type="protein sequence ID" value="MDR4174896.1"/>
    <property type="molecule type" value="Genomic_DNA"/>
</dbReference>
<protein>
    <submittedName>
        <fullName evidence="2">Membrane protein</fullName>
    </submittedName>
</protein>
<dbReference type="Proteomes" id="UP000031876">
    <property type="component" value="Plasmid 2"/>
</dbReference>
<reference evidence="3" key="2">
    <citation type="submission" date="2019-07" db="EMBL/GenBank/DDBJ databases">
        <title>Phylogenomic Reclassification of ATCC Bacillus Strains and Various Taxa within the Genus Bacillus.</title>
        <authorList>
            <person name="Riojas M.A."/>
            <person name="Frank A.M."/>
            <person name="Fenn S.L."/>
            <person name="King S.P."/>
            <person name="Brower S.M."/>
            <person name="Hazbon M.H."/>
        </authorList>
    </citation>
    <scope>NUCLEOTIDE SEQUENCE</scope>
    <source>
        <strain evidence="3">ATCC 35646</strain>
    </source>
</reference>
<evidence type="ECO:0000313" key="2">
    <source>
        <dbReference type="EMBL" id="AJG73779.1"/>
    </source>
</evidence>
<evidence type="ECO:0000313" key="4">
    <source>
        <dbReference type="EMBL" id="QKH22772.1"/>
    </source>
</evidence>
<accession>A0A0B5N7N5</accession>